<dbReference type="InterPro" id="IPR043128">
    <property type="entry name" value="Rev_trsase/Diguanyl_cyclase"/>
</dbReference>
<evidence type="ECO:0000259" key="5">
    <source>
        <dbReference type="PROSITE" id="PS50887"/>
    </source>
</evidence>
<dbReference type="Gene3D" id="3.30.450.20">
    <property type="entry name" value="PAS domain"/>
    <property type="match status" value="3"/>
</dbReference>
<keyword evidence="1" id="KW-0472">Membrane</keyword>
<feature type="transmembrane region" description="Helical" evidence="1">
    <location>
        <begin position="254"/>
        <end position="274"/>
    </location>
</feature>
<keyword evidence="1" id="KW-1133">Transmembrane helix</keyword>
<dbReference type="SMART" id="SM00052">
    <property type="entry name" value="EAL"/>
    <property type="match status" value="1"/>
</dbReference>
<dbReference type="Pfam" id="PF22588">
    <property type="entry name" value="dCache_1_like"/>
    <property type="match status" value="1"/>
</dbReference>
<keyword evidence="1" id="KW-0812">Transmembrane</keyword>
<dbReference type="Pfam" id="PF00989">
    <property type="entry name" value="PAS"/>
    <property type="match status" value="1"/>
</dbReference>
<dbReference type="Proteomes" id="UP000482155">
    <property type="component" value="Unassembled WGS sequence"/>
</dbReference>
<evidence type="ECO:0000259" key="3">
    <source>
        <dbReference type="PROSITE" id="PS50113"/>
    </source>
</evidence>
<dbReference type="PROSITE" id="PS50112">
    <property type="entry name" value="PAS"/>
    <property type="match status" value="1"/>
</dbReference>
<dbReference type="InterPro" id="IPR054327">
    <property type="entry name" value="His-kinase-like_sensor"/>
</dbReference>
<organism evidence="6 7">
    <name type="scientific">Noviherbaspirillum galbum</name>
    <dbReference type="NCBI Taxonomy" id="2709383"/>
    <lineage>
        <taxon>Bacteria</taxon>
        <taxon>Pseudomonadati</taxon>
        <taxon>Pseudomonadota</taxon>
        <taxon>Betaproteobacteria</taxon>
        <taxon>Burkholderiales</taxon>
        <taxon>Oxalobacteraceae</taxon>
        <taxon>Noviherbaspirillum</taxon>
    </lineage>
</organism>
<dbReference type="CDD" id="cd01949">
    <property type="entry name" value="GGDEF"/>
    <property type="match status" value="1"/>
</dbReference>
<dbReference type="PROSITE" id="PS50113">
    <property type="entry name" value="PAC"/>
    <property type="match status" value="1"/>
</dbReference>
<dbReference type="InterPro" id="IPR052155">
    <property type="entry name" value="Biofilm_reg_signaling"/>
</dbReference>
<dbReference type="RefSeq" id="WP_163968598.1">
    <property type="nucleotide sequence ID" value="NZ_JAAIVB010000085.1"/>
</dbReference>
<feature type="domain" description="PAC" evidence="3">
    <location>
        <begin position="370"/>
        <end position="421"/>
    </location>
</feature>
<keyword evidence="7" id="KW-1185">Reference proteome</keyword>
<dbReference type="CDD" id="cd01948">
    <property type="entry name" value="EAL"/>
    <property type="match status" value="1"/>
</dbReference>
<feature type="domain" description="EAL" evidence="4">
    <location>
        <begin position="595"/>
        <end position="817"/>
    </location>
</feature>
<dbReference type="NCBIfam" id="TIGR00229">
    <property type="entry name" value="sensory_box"/>
    <property type="match status" value="1"/>
</dbReference>
<dbReference type="SMART" id="SM00267">
    <property type="entry name" value="GGDEF"/>
    <property type="match status" value="1"/>
</dbReference>
<dbReference type="Pfam" id="PF00990">
    <property type="entry name" value="GGDEF"/>
    <property type="match status" value="1"/>
</dbReference>
<dbReference type="GO" id="GO:0006355">
    <property type="term" value="P:regulation of DNA-templated transcription"/>
    <property type="evidence" value="ECO:0007669"/>
    <property type="project" value="InterPro"/>
</dbReference>
<dbReference type="AlphaFoldDB" id="A0A6B3SZU5"/>
<protein>
    <submittedName>
        <fullName evidence="6">EAL domain-containing protein</fullName>
    </submittedName>
</protein>
<sequence length="817" mass="90441">MLGYRDTLHQEATNLRNLSTAFAAQTLAATRAIDQILHQVQQDFLHAPLNSPVRLDYLEQDYPAQKYVIGLYVFDKYGRILAQRRAERTPRGGNPTSAPVVGSTGASIGSLHVDVANIDERSGHATLRFYRPLLDKLGVRVGTIVAESDSSSFQQIFDSVSLGPGGSVTLLNLNGTMLVRGPSLANTIGHSFRFTPLFRRYLPQSGHGGFETVSPIDGIKRIYGYDVTGDYPLVIIAGLDKSAALASWRQQMQIAIALLCLISFIVIFLAWHIARNATRQADLIAKLKASEARNVKSAEYLKATLNTLATPVWVVNAKRRMVLLNDAFAAFTGKSVDMLMGLPEEEALDKNGVVERNEAYRKVLEGNGAVTLETDLRDGQDRPRSFIQLTSHLIDEDGQPQLVSVLTDITERKNAERRLAYLADFDLLTELPNQTQFRRVLHEEIATGTATGGHLAVLAVSLERLQDIIDLAGHAACDDAMRHVAHLLSQFNGQVNCIARVKSNEFAILIRFEGTAHAIRQFAIEINESLSAPVALGQREFYLGPVIGISLFPQDGHGADELLRRADAAKHRAQRDNLDPIHFVADDAQRALDEQLNIEAQLRRALGNREFRVVYQPKVNIRTGRIAGFEALLRWRNKQLGEIAPARFIPLAESTGLIVPIGAWVIRESCRQVRTWSEHLHTPVKVAVNLSLRQFHQPDLISMIQSCLDDIHLPPDCLELEVTESTAMSRAEEVDRLLHEIRSLGVALSIDDFGTGYSSLAYLKRFPVQALKIDRAFVRDLGTDDDSTSIIRSIIGLGHSMKLRIVAEGVETTVSVL</sequence>
<dbReference type="InterPro" id="IPR035919">
    <property type="entry name" value="EAL_sf"/>
</dbReference>
<dbReference type="PANTHER" id="PTHR44757">
    <property type="entry name" value="DIGUANYLATE CYCLASE DGCP"/>
    <property type="match status" value="1"/>
</dbReference>
<dbReference type="SMART" id="SM00091">
    <property type="entry name" value="PAS"/>
    <property type="match status" value="1"/>
</dbReference>
<evidence type="ECO:0000313" key="7">
    <source>
        <dbReference type="Proteomes" id="UP000482155"/>
    </source>
</evidence>
<dbReference type="NCBIfam" id="TIGR00254">
    <property type="entry name" value="GGDEF"/>
    <property type="match status" value="1"/>
</dbReference>
<dbReference type="Gene3D" id="3.30.70.270">
    <property type="match status" value="1"/>
</dbReference>
<proteinExistence type="predicted"/>
<dbReference type="SUPFAM" id="SSF55073">
    <property type="entry name" value="Nucleotide cyclase"/>
    <property type="match status" value="1"/>
</dbReference>
<dbReference type="SUPFAM" id="SSF141868">
    <property type="entry name" value="EAL domain-like"/>
    <property type="match status" value="1"/>
</dbReference>
<dbReference type="InterPro" id="IPR000700">
    <property type="entry name" value="PAS-assoc_C"/>
</dbReference>
<dbReference type="Pfam" id="PF00563">
    <property type="entry name" value="EAL"/>
    <property type="match status" value="1"/>
</dbReference>
<dbReference type="InterPro" id="IPR029787">
    <property type="entry name" value="Nucleotide_cyclase"/>
</dbReference>
<evidence type="ECO:0000313" key="6">
    <source>
        <dbReference type="EMBL" id="NEX64659.1"/>
    </source>
</evidence>
<dbReference type="PROSITE" id="PS50883">
    <property type="entry name" value="EAL"/>
    <property type="match status" value="1"/>
</dbReference>
<dbReference type="InterPro" id="IPR035965">
    <property type="entry name" value="PAS-like_dom_sf"/>
</dbReference>
<feature type="domain" description="GGDEF" evidence="5">
    <location>
        <begin position="453"/>
        <end position="586"/>
    </location>
</feature>
<dbReference type="CDD" id="cd00130">
    <property type="entry name" value="PAS"/>
    <property type="match status" value="1"/>
</dbReference>
<comment type="caution">
    <text evidence="6">The sequence shown here is derived from an EMBL/GenBank/DDBJ whole genome shotgun (WGS) entry which is preliminary data.</text>
</comment>
<accession>A0A6B3SZU5</accession>
<dbReference type="InterPro" id="IPR000014">
    <property type="entry name" value="PAS"/>
</dbReference>
<dbReference type="InterPro" id="IPR001633">
    <property type="entry name" value="EAL_dom"/>
</dbReference>
<dbReference type="PROSITE" id="PS50887">
    <property type="entry name" value="GGDEF"/>
    <property type="match status" value="1"/>
</dbReference>
<dbReference type="Gene3D" id="3.20.20.450">
    <property type="entry name" value="EAL domain"/>
    <property type="match status" value="1"/>
</dbReference>
<dbReference type="EMBL" id="JAAIVB010000085">
    <property type="protein sequence ID" value="NEX64659.1"/>
    <property type="molecule type" value="Genomic_DNA"/>
</dbReference>
<evidence type="ECO:0000259" key="4">
    <source>
        <dbReference type="PROSITE" id="PS50883"/>
    </source>
</evidence>
<dbReference type="CDD" id="cd12915">
    <property type="entry name" value="PDC2_DGC_like"/>
    <property type="match status" value="1"/>
</dbReference>
<dbReference type="InterPro" id="IPR000160">
    <property type="entry name" value="GGDEF_dom"/>
</dbReference>
<dbReference type="SUPFAM" id="SSF55785">
    <property type="entry name" value="PYP-like sensor domain (PAS domain)"/>
    <property type="match status" value="1"/>
</dbReference>
<evidence type="ECO:0000259" key="2">
    <source>
        <dbReference type="PROSITE" id="PS50112"/>
    </source>
</evidence>
<dbReference type="PANTHER" id="PTHR44757:SF2">
    <property type="entry name" value="BIOFILM ARCHITECTURE MAINTENANCE PROTEIN MBAA"/>
    <property type="match status" value="1"/>
</dbReference>
<evidence type="ECO:0000256" key="1">
    <source>
        <dbReference type="SAM" id="Phobius"/>
    </source>
</evidence>
<feature type="domain" description="PAS" evidence="2">
    <location>
        <begin position="297"/>
        <end position="367"/>
    </location>
</feature>
<reference evidence="6 7" key="1">
    <citation type="submission" date="2020-02" db="EMBL/GenBank/DDBJ databases">
        <authorList>
            <person name="Kim M.K."/>
        </authorList>
    </citation>
    <scope>NUCLEOTIDE SEQUENCE [LARGE SCALE GENOMIC DNA]</scope>
    <source>
        <strain evidence="6 7">17J57-3</strain>
    </source>
</reference>
<gene>
    <name evidence="6" type="ORF">G3574_26575</name>
</gene>
<dbReference type="InterPro" id="IPR013767">
    <property type="entry name" value="PAS_fold"/>
</dbReference>
<name>A0A6B3SZU5_9BURK</name>